<evidence type="ECO:0000313" key="16">
    <source>
        <dbReference type="EMBL" id="HIZ62000.1"/>
    </source>
</evidence>
<dbReference type="GO" id="GO:0090589">
    <property type="term" value="F:protein-phosphocysteine-trehalose phosphotransferase system transporter activity"/>
    <property type="evidence" value="ECO:0007669"/>
    <property type="project" value="TreeGrafter"/>
</dbReference>
<evidence type="ECO:0000256" key="2">
    <source>
        <dbReference type="ARBA" id="ARBA00022448"/>
    </source>
</evidence>
<dbReference type="InterPro" id="IPR011055">
    <property type="entry name" value="Dup_hybrid_motif"/>
</dbReference>
<feature type="domain" description="PTS EIIC type-1" evidence="15">
    <location>
        <begin position="105"/>
        <end position="463"/>
    </location>
</feature>
<dbReference type="Pfam" id="PF00358">
    <property type="entry name" value="PTS_EIIA_1"/>
    <property type="match status" value="1"/>
</dbReference>
<dbReference type="AlphaFoldDB" id="A0A9D2JNI3"/>
<evidence type="ECO:0000259" key="14">
    <source>
        <dbReference type="PROSITE" id="PS51098"/>
    </source>
</evidence>
<evidence type="ECO:0000256" key="11">
    <source>
        <dbReference type="PROSITE-ProRule" id="PRU00421"/>
    </source>
</evidence>
<dbReference type="Proteomes" id="UP000824105">
    <property type="component" value="Unassembled WGS sequence"/>
</dbReference>
<feature type="transmembrane region" description="Helical" evidence="12">
    <location>
        <begin position="240"/>
        <end position="262"/>
    </location>
</feature>
<keyword evidence="8" id="KW-0418">Kinase</keyword>
<feature type="domain" description="PTS EIIA type-1" evidence="13">
    <location>
        <begin position="494"/>
        <end position="598"/>
    </location>
</feature>
<dbReference type="InterPro" id="IPR001996">
    <property type="entry name" value="PTS_IIB_1"/>
</dbReference>
<feature type="transmembrane region" description="Helical" evidence="12">
    <location>
        <begin position="426"/>
        <end position="448"/>
    </location>
</feature>
<dbReference type="PANTHER" id="PTHR30175:SF1">
    <property type="entry name" value="PTS SYSTEM ARBUTIN-, CELLOBIOSE-, AND SALICIN-SPECIFIC EIIBC COMPONENT-RELATED"/>
    <property type="match status" value="1"/>
</dbReference>
<dbReference type="SUPFAM" id="SSF51261">
    <property type="entry name" value="Duplicated hybrid motif"/>
    <property type="match status" value="1"/>
</dbReference>
<dbReference type="InterPro" id="IPR003352">
    <property type="entry name" value="PTS_EIIC"/>
</dbReference>
<dbReference type="NCBIfam" id="TIGR01995">
    <property type="entry name" value="PTS-II-ABC-beta"/>
    <property type="match status" value="1"/>
</dbReference>
<evidence type="ECO:0000256" key="1">
    <source>
        <dbReference type="ARBA" id="ARBA00004651"/>
    </source>
</evidence>
<dbReference type="PROSITE" id="PS51098">
    <property type="entry name" value="PTS_EIIB_TYPE_1"/>
    <property type="match status" value="1"/>
</dbReference>
<comment type="caution">
    <text evidence="16">The sequence shown here is derived from an EMBL/GenBank/DDBJ whole genome shotgun (WGS) entry which is preliminary data.</text>
</comment>
<keyword evidence="5 16" id="KW-0808">Transferase</keyword>
<dbReference type="Pfam" id="PF00367">
    <property type="entry name" value="PTS_EIIB"/>
    <property type="match status" value="1"/>
</dbReference>
<dbReference type="Pfam" id="PF02378">
    <property type="entry name" value="PTS_EIIC"/>
    <property type="match status" value="1"/>
</dbReference>
<dbReference type="InterPro" id="IPR011297">
    <property type="entry name" value="PTS_IIABC_b_glu"/>
</dbReference>
<comment type="subcellular location">
    <subcellularLocation>
        <location evidence="1">Cell membrane</location>
        <topology evidence="1">Multi-pass membrane protein</topology>
    </subcellularLocation>
</comment>
<keyword evidence="4" id="KW-0762">Sugar transport</keyword>
<proteinExistence type="predicted"/>
<dbReference type="NCBIfam" id="TIGR00830">
    <property type="entry name" value="PTBA"/>
    <property type="match status" value="1"/>
</dbReference>
<feature type="transmembrane region" description="Helical" evidence="12">
    <location>
        <begin position="268"/>
        <end position="295"/>
    </location>
</feature>
<dbReference type="Gene3D" id="3.30.1360.60">
    <property type="entry name" value="Glucose permease domain IIB"/>
    <property type="match status" value="1"/>
</dbReference>
<dbReference type="InterPro" id="IPR050558">
    <property type="entry name" value="PTS_Sugar-Specific_Components"/>
</dbReference>
<evidence type="ECO:0000256" key="4">
    <source>
        <dbReference type="ARBA" id="ARBA00022597"/>
    </source>
</evidence>
<evidence type="ECO:0000256" key="12">
    <source>
        <dbReference type="SAM" id="Phobius"/>
    </source>
</evidence>
<feature type="transmembrane region" description="Helical" evidence="12">
    <location>
        <begin position="142"/>
        <end position="163"/>
    </location>
</feature>
<feature type="transmembrane region" description="Helical" evidence="12">
    <location>
        <begin position="209"/>
        <end position="228"/>
    </location>
</feature>
<name>A0A9D2JNI3_9FIRM</name>
<dbReference type="InterPro" id="IPR013013">
    <property type="entry name" value="PTS_EIIC_1"/>
</dbReference>
<reference evidence="16" key="1">
    <citation type="journal article" date="2021" name="PeerJ">
        <title>Extensive microbial diversity within the chicken gut microbiome revealed by metagenomics and culture.</title>
        <authorList>
            <person name="Gilroy R."/>
            <person name="Ravi A."/>
            <person name="Getino M."/>
            <person name="Pursley I."/>
            <person name="Horton D.L."/>
            <person name="Alikhan N.F."/>
            <person name="Baker D."/>
            <person name="Gharbi K."/>
            <person name="Hall N."/>
            <person name="Watson M."/>
            <person name="Adriaenssens E.M."/>
            <person name="Foster-Nyarko E."/>
            <person name="Jarju S."/>
            <person name="Secka A."/>
            <person name="Antonio M."/>
            <person name="Oren A."/>
            <person name="Chaudhuri R.R."/>
            <person name="La Ragione R."/>
            <person name="Hildebrand F."/>
            <person name="Pallen M.J."/>
        </authorList>
    </citation>
    <scope>NUCLEOTIDE SEQUENCE</scope>
    <source>
        <strain evidence="16">CHK188-11489</strain>
    </source>
</reference>
<evidence type="ECO:0000256" key="5">
    <source>
        <dbReference type="ARBA" id="ARBA00022679"/>
    </source>
</evidence>
<evidence type="ECO:0000259" key="15">
    <source>
        <dbReference type="PROSITE" id="PS51103"/>
    </source>
</evidence>
<keyword evidence="10 12" id="KW-0472">Membrane</keyword>
<evidence type="ECO:0000256" key="6">
    <source>
        <dbReference type="ARBA" id="ARBA00022683"/>
    </source>
</evidence>
<accession>A0A9D2JNI3</accession>
<dbReference type="EC" id="2.7.1.-" evidence="16"/>
<sequence>MKNYKQTAADVLRLVGGEKNVSQLEHCSTRLRFTLADPGKADVAALKKTPGVMGVISGGPQCQVVIGNDVIEVYDELLKLGTFNAAQAAPAASGGKKNIGGIILDYLVGIFQPLVPAIAGAGVLKALLTLCTTFGLLASTDVVYQVFYNVADAALYYLPVLVAFTTATKFGCNKLVAVALAAAMISPATTTLLGTEGGASFFGITIQNIGYTGQVFPSILIVIFMSFLEKWCNKWCPKAIRVFFVPMFCFAVGFPVGLLLLGPLGYNIGSLLTAAILGLYNTLGWLAVALVAAILPFMVSMGMHKALVPYAVASIADPGFDMLYLPASLAHNISEGGACLAVAVKTKDENLRSTAISAGISGLFGITEPALYGVTLQHKSVMKSVVASSFIGGLFIGIMGVKGFAAVGPGIASMAMYIDAENSMNIVWAIVGFVISVVASFVLTLIFYKDETSEEPAAAPVPENAASAAPAAPAGGVVCSPLQGTVLPLEQVKDEVFSQKILGDGIAVVPAKGELYAPADGRIESVFDSKHAISMVCSNGAELLMHIGMDTVKLEGKGFEPQVKNGDTVKKGQLLMKFDLDGIKAAGYDSTTPIVVTNGDDFTIQPVGEGSVAPGAALMKLEAKV</sequence>
<dbReference type="InterPro" id="IPR018113">
    <property type="entry name" value="PTrfase_EIIB_Cys"/>
</dbReference>
<dbReference type="GO" id="GO:0016301">
    <property type="term" value="F:kinase activity"/>
    <property type="evidence" value="ECO:0007669"/>
    <property type="project" value="UniProtKB-KW"/>
</dbReference>
<keyword evidence="2" id="KW-0813">Transport</keyword>
<dbReference type="FunFam" id="3.30.1360.60:FF:000001">
    <property type="entry name" value="PTS system glucose-specific IIBC component PtsG"/>
    <property type="match status" value="1"/>
</dbReference>
<feature type="active site" description="Phosphocysteine intermediate; for EIIB activity" evidence="11">
    <location>
        <position position="27"/>
    </location>
</feature>
<reference evidence="16" key="2">
    <citation type="submission" date="2021-04" db="EMBL/GenBank/DDBJ databases">
        <authorList>
            <person name="Gilroy R."/>
        </authorList>
    </citation>
    <scope>NUCLEOTIDE SEQUENCE</scope>
    <source>
        <strain evidence="16">CHK188-11489</strain>
    </source>
</reference>
<gene>
    <name evidence="16" type="ORF">H9724_04430</name>
</gene>
<keyword evidence="3" id="KW-1003">Cell membrane</keyword>
<dbReference type="CDD" id="cd00212">
    <property type="entry name" value="PTS_IIB_glc"/>
    <property type="match status" value="1"/>
</dbReference>
<dbReference type="PANTHER" id="PTHR30175">
    <property type="entry name" value="PHOSPHOTRANSFERASE SYSTEM TRANSPORT PROTEIN"/>
    <property type="match status" value="1"/>
</dbReference>
<evidence type="ECO:0000259" key="13">
    <source>
        <dbReference type="PROSITE" id="PS51093"/>
    </source>
</evidence>
<dbReference type="GO" id="GO:0008982">
    <property type="term" value="F:protein-N(PI)-phosphohistidine-sugar phosphotransferase activity"/>
    <property type="evidence" value="ECO:0007669"/>
    <property type="project" value="InterPro"/>
</dbReference>
<evidence type="ECO:0000256" key="7">
    <source>
        <dbReference type="ARBA" id="ARBA00022692"/>
    </source>
</evidence>
<feature type="transmembrane region" description="Helical" evidence="12">
    <location>
        <begin position="175"/>
        <end position="194"/>
    </location>
</feature>
<dbReference type="FunFam" id="2.70.70.10:FF:000001">
    <property type="entry name" value="PTS system glucose-specific IIA component"/>
    <property type="match status" value="1"/>
</dbReference>
<dbReference type="InterPro" id="IPR001127">
    <property type="entry name" value="PTS_EIIA_1_perm"/>
</dbReference>
<dbReference type="PROSITE" id="PS00371">
    <property type="entry name" value="PTS_EIIA_TYPE_1_HIS"/>
    <property type="match status" value="1"/>
</dbReference>
<dbReference type="SUPFAM" id="SSF55604">
    <property type="entry name" value="Glucose permease domain IIB"/>
    <property type="match status" value="1"/>
</dbReference>
<evidence type="ECO:0000256" key="8">
    <source>
        <dbReference type="ARBA" id="ARBA00022777"/>
    </source>
</evidence>
<dbReference type="InterPro" id="IPR036878">
    <property type="entry name" value="Glu_permease_IIB"/>
</dbReference>
<organism evidence="16 17">
    <name type="scientific">Candidatus Gemmiger avistercoris</name>
    <dbReference type="NCBI Taxonomy" id="2838606"/>
    <lineage>
        <taxon>Bacteria</taxon>
        <taxon>Bacillati</taxon>
        <taxon>Bacillota</taxon>
        <taxon>Clostridia</taxon>
        <taxon>Eubacteriales</taxon>
        <taxon>Gemmiger</taxon>
    </lineage>
</organism>
<evidence type="ECO:0000313" key="17">
    <source>
        <dbReference type="Proteomes" id="UP000824105"/>
    </source>
</evidence>
<feature type="transmembrane region" description="Helical" evidence="12">
    <location>
        <begin position="114"/>
        <end position="136"/>
    </location>
</feature>
<dbReference type="PROSITE" id="PS01035">
    <property type="entry name" value="PTS_EIIB_TYPE_1_CYS"/>
    <property type="match status" value="1"/>
</dbReference>
<evidence type="ECO:0000256" key="10">
    <source>
        <dbReference type="ARBA" id="ARBA00023136"/>
    </source>
</evidence>
<dbReference type="GO" id="GO:0005886">
    <property type="term" value="C:plasma membrane"/>
    <property type="evidence" value="ECO:0007669"/>
    <property type="project" value="UniProtKB-SubCell"/>
</dbReference>
<dbReference type="GO" id="GO:0015771">
    <property type="term" value="P:trehalose transport"/>
    <property type="evidence" value="ECO:0007669"/>
    <property type="project" value="TreeGrafter"/>
</dbReference>
<keyword evidence="7 12" id="KW-0812">Transmembrane</keyword>
<keyword evidence="6" id="KW-0598">Phosphotransferase system</keyword>
<dbReference type="PROSITE" id="PS51103">
    <property type="entry name" value="PTS_EIIC_TYPE_1"/>
    <property type="match status" value="1"/>
</dbReference>
<protein>
    <submittedName>
        <fullName evidence="16">Beta-glucoside-specific PTS transporter subunit IIABC</fullName>
        <ecNumber evidence="16">2.7.1.-</ecNumber>
    </submittedName>
</protein>
<dbReference type="GO" id="GO:0009401">
    <property type="term" value="P:phosphoenolpyruvate-dependent sugar phosphotransferase system"/>
    <property type="evidence" value="ECO:0007669"/>
    <property type="project" value="UniProtKB-KW"/>
</dbReference>
<keyword evidence="9 12" id="KW-1133">Transmembrane helix</keyword>
<evidence type="ECO:0000256" key="3">
    <source>
        <dbReference type="ARBA" id="ARBA00022475"/>
    </source>
</evidence>
<dbReference type="EMBL" id="DXBF01000038">
    <property type="protein sequence ID" value="HIZ62000.1"/>
    <property type="molecule type" value="Genomic_DNA"/>
</dbReference>
<feature type="domain" description="PTS EIIB type-1" evidence="14">
    <location>
        <begin position="5"/>
        <end position="87"/>
    </location>
</feature>
<dbReference type="Gene3D" id="2.70.70.10">
    <property type="entry name" value="Glucose Permease (Domain IIA)"/>
    <property type="match status" value="1"/>
</dbReference>
<feature type="transmembrane region" description="Helical" evidence="12">
    <location>
        <begin position="385"/>
        <end position="406"/>
    </location>
</feature>
<evidence type="ECO:0000256" key="9">
    <source>
        <dbReference type="ARBA" id="ARBA00022989"/>
    </source>
</evidence>
<dbReference type="PROSITE" id="PS51093">
    <property type="entry name" value="PTS_EIIA_TYPE_1"/>
    <property type="match status" value="1"/>
</dbReference>